<evidence type="ECO:0000313" key="1">
    <source>
        <dbReference type="EMBL" id="KKL09247.1"/>
    </source>
</evidence>
<feature type="non-terminal residue" evidence="1">
    <location>
        <position position="49"/>
    </location>
</feature>
<dbReference type="EMBL" id="LAZR01042561">
    <property type="protein sequence ID" value="KKL09247.1"/>
    <property type="molecule type" value="Genomic_DNA"/>
</dbReference>
<gene>
    <name evidence="1" type="ORF">LCGC14_2567830</name>
</gene>
<name>A0A0F9B637_9ZZZZ</name>
<reference evidence="1" key="1">
    <citation type="journal article" date="2015" name="Nature">
        <title>Complex archaea that bridge the gap between prokaryotes and eukaryotes.</title>
        <authorList>
            <person name="Spang A."/>
            <person name="Saw J.H."/>
            <person name="Jorgensen S.L."/>
            <person name="Zaremba-Niedzwiedzka K."/>
            <person name="Martijn J."/>
            <person name="Lind A.E."/>
            <person name="van Eijk R."/>
            <person name="Schleper C."/>
            <person name="Guy L."/>
            <person name="Ettema T.J."/>
        </authorList>
    </citation>
    <scope>NUCLEOTIDE SEQUENCE</scope>
</reference>
<proteinExistence type="predicted"/>
<dbReference type="AlphaFoldDB" id="A0A0F9B637"/>
<accession>A0A0F9B637</accession>
<comment type="caution">
    <text evidence="1">The sequence shown here is derived from an EMBL/GenBank/DDBJ whole genome shotgun (WGS) entry which is preliminary data.</text>
</comment>
<protein>
    <submittedName>
        <fullName evidence="1">Uncharacterized protein</fullName>
    </submittedName>
</protein>
<sequence>MLIKQKYVIMYDNIKPIVDWIGSDYVLYNADFYDDYSHHSEKINVGEDF</sequence>
<organism evidence="1">
    <name type="scientific">marine sediment metagenome</name>
    <dbReference type="NCBI Taxonomy" id="412755"/>
    <lineage>
        <taxon>unclassified sequences</taxon>
        <taxon>metagenomes</taxon>
        <taxon>ecological metagenomes</taxon>
    </lineage>
</organism>